<gene>
    <name evidence="2" type="ORF">BJ878DRAFT_23762</name>
</gene>
<reference evidence="2" key="1">
    <citation type="journal article" date="2021" name="IMA Fungus">
        <title>Genomic characterization of three marine fungi, including Emericellopsis atlantica sp. nov. with signatures of a generalist lifestyle and marine biomass degradation.</title>
        <authorList>
            <person name="Hagestad O.C."/>
            <person name="Hou L."/>
            <person name="Andersen J.H."/>
            <person name="Hansen E.H."/>
            <person name="Altermark B."/>
            <person name="Li C."/>
            <person name="Kuhnert E."/>
            <person name="Cox R.J."/>
            <person name="Crous P.W."/>
            <person name="Spatafora J.W."/>
            <person name="Lail K."/>
            <person name="Amirebrahimi M."/>
            <person name="Lipzen A."/>
            <person name="Pangilinan J."/>
            <person name="Andreopoulos W."/>
            <person name="Hayes R.D."/>
            <person name="Ng V."/>
            <person name="Grigoriev I.V."/>
            <person name="Jackson S.A."/>
            <person name="Sutton T.D.S."/>
            <person name="Dobson A.D.W."/>
            <person name="Rama T."/>
        </authorList>
    </citation>
    <scope>NUCLEOTIDE SEQUENCE</scope>
    <source>
        <strain evidence="2">TRa3180A</strain>
    </source>
</reference>
<sequence length="142" mass="15902">MDTDQQGQGSQQPSTPNERPNPDIPPWLVAFMRNQQETNARLEQGLTQLHQSMATNSTSSNNATPDTTYVQDNTHIEQVKKPKHSLPTPGHFTGENESTFPQFKGLLEAKLEIDSHAIGSERERVWYAFGRLEGQAAGRIYP</sequence>
<feature type="region of interest" description="Disordered" evidence="1">
    <location>
        <begin position="79"/>
        <end position="98"/>
    </location>
</feature>
<dbReference type="Proteomes" id="UP000887226">
    <property type="component" value="Unassembled WGS sequence"/>
</dbReference>
<keyword evidence="3" id="KW-1185">Reference proteome</keyword>
<proteinExistence type="predicted"/>
<dbReference type="OrthoDB" id="3588879at2759"/>
<name>A0A9P7YU11_9HELO</name>
<feature type="region of interest" description="Disordered" evidence="1">
    <location>
        <begin position="1"/>
        <end position="26"/>
    </location>
</feature>
<comment type="caution">
    <text evidence="2">The sequence shown here is derived from an EMBL/GenBank/DDBJ whole genome shotgun (WGS) entry which is preliminary data.</text>
</comment>
<feature type="compositionally biased region" description="Low complexity" evidence="1">
    <location>
        <begin position="1"/>
        <end position="16"/>
    </location>
</feature>
<dbReference type="EMBL" id="MU254900">
    <property type="protein sequence ID" value="KAG9239814.1"/>
    <property type="molecule type" value="Genomic_DNA"/>
</dbReference>
<feature type="non-terminal residue" evidence="2">
    <location>
        <position position="142"/>
    </location>
</feature>
<evidence type="ECO:0000313" key="3">
    <source>
        <dbReference type="Proteomes" id="UP000887226"/>
    </source>
</evidence>
<accession>A0A9P7YU11</accession>
<dbReference type="AlphaFoldDB" id="A0A9P7YU11"/>
<organism evidence="2 3">
    <name type="scientific">Calycina marina</name>
    <dbReference type="NCBI Taxonomy" id="1763456"/>
    <lineage>
        <taxon>Eukaryota</taxon>
        <taxon>Fungi</taxon>
        <taxon>Dikarya</taxon>
        <taxon>Ascomycota</taxon>
        <taxon>Pezizomycotina</taxon>
        <taxon>Leotiomycetes</taxon>
        <taxon>Helotiales</taxon>
        <taxon>Pezizellaceae</taxon>
        <taxon>Calycina</taxon>
    </lineage>
</organism>
<protein>
    <submittedName>
        <fullName evidence="2">Uncharacterized protein</fullName>
    </submittedName>
</protein>
<evidence type="ECO:0000313" key="2">
    <source>
        <dbReference type="EMBL" id="KAG9239814.1"/>
    </source>
</evidence>
<evidence type="ECO:0000256" key="1">
    <source>
        <dbReference type="SAM" id="MobiDB-lite"/>
    </source>
</evidence>